<dbReference type="Pfam" id="PF10764">
    <property type="entry name" value="Gin"/>
    <property type="match status" value="1"/>
</dbReference>
<dbReference type="AlphaFoldDB" id="A0A942TJV8"/>
<accession>A0A942TJV8</accession>
<evidence type="ECO:0000313" key="2">
    <source>
        <dbReference type="Proteomes" id="UP000681414"/>
    </source>
</evidence>
<name>A0A942TJV8_9BACI</name>
<dbReference type="EMBL" id="JAGYPG010000007">
    <property type="protein sequence ID" value="MBS4197982.1"/>
    <property type="molecule type" value="Genomic_DNA"/>
</dbReference>
<keyword evidence="2" id="KW-1185">Reference proteome</keyword>
<protein>
    <submittedName>
        <fullName evidence="1">Sigma factor G inhibitor Gin</fullName>
    </submittedName>
</protein>
<comment type="caution">
    <text evidence="1">The sequence shown here is derived from an EMBL/GenBank/DDBJ whole genome shotgun (WGS) entry which is preliminary data.</text>
</comment>
<dbReference type="InterPro" id="IPR019700">
    <property type="entry name" value="Sigma-G_inhibitor_Gin"/>
</dbReference>
<dbReference type="Proteomes" id="UP000681414">
    <property type="component" value="Unassembled WGS sequence"/>
</dbReference>
<sequence>MYGGGDVEKCIICEETDKQGIHLYTSFICTDCEKAIIATSTKDPIYKYYIKQLKAITEKKIFS</sequence>
<organism evidence="1 2">
    <name type="scientific">Lederbergia citri</name>
    <dbReference type="NCBI Taxonomy" id="2833580"/>
    <lineage>
        <taxon>Bacteria</taxon>
        <taxon>Bacillati</taxon>
        <taxon>Bacillota</taxon>
        <taxon>Bacilli</taxon>
        <taxon>Bacillales</taxon>
        <taxon>Bacillaceae</taxon>
        <taxon>Lederbergia</taxon>
    </lineage>
</organism>
<proteinExistence type="predicted"/>
<gene>
    <name evidence="1" type="ORF">KHA97_23400</name>
</gene>
<reference evidence="1 2" key="1">
    <citation type="submission" date="2021-05" db="EMBL/GenBank/DDBJ databases">
        <title>Novel Bacillus species.</title>
        <authorList>
            <person name="Liu G."/>
        </authorList>
    </citation>
    <scope>NUCLEOTIDE SEQUENCE [LARGE SCALE GENOMIC DNA]</scope>
    <source>
        <strain evidence="2">FJAT-49780</strain>
    </source>
</reference>
<evidence type="ECO:0000313" key="1">
    <source>
        <dbReference type="EMBL" id="MBS4197982.1"/>
    </source>
</evidence>